<dbReference type="AlphaFoldDB" id="A0A1B6VK59"/>
<dbReference type="GO" id="GO:0004458">
    <property type="term" value="F:D-lactate dehydrogenase (cytochrome) activity"/>
    <property type="evidence" value="ECO:0007669"/>
    <property type="project" value="TreeGrafter"/>
</dbReference>
<organism evidence="4 5">
    <name type="scientific">Gluconobacter cerinus</name>
    <dbReference type="NCBI Taxonomy" id="38307"/>
    <lineage>
        <taxon>Bacteria</taxon>
        <taxon>Pseudomonadati</taxon>
        <taxon>Pseudomonadota</taxon>
        <taxon>Alphaproteobacteria</taxon>
        <taxon>Acetobacterales</taxon>
        <taxon>Acetobacteraceae</taxon>
        <taxon>Gluconobacter</taxon>
    </lineage>
</organism>
<dbReference type="InterPro" id="IPR016166">
    <property type="entry name" value="FAD-bd_PCMH"/>
</dbReference>
<dbReference type="PANTHER" id="PTHR11748">
    <property type="entry name" value="D-LACTATE DEHYDROGENASE"/>
    <property type="match status" value="1"/>
</dbReference>
<evidence type="ECO:0000313" key="4">
    <source>
        <dbReference type="EMBL" id="OAJ67584.1"/>
    </source>
</evidence>
<dbReference type="InterPro" id="IPR016164">
    <property type="entry name" value="FAD-linked_Oxase-like_C"/>
</dbReference>
<dbReference type="PROSITE" id="PS51387">
    <property type="entry name" value="FAD_PCMH"/>
    <property type="match status" value="1"/>
</dbReference>
<evidence type="ECO:0000313" key="5">
    <source>
        <dbReference type="Proteomes" id="UP000077786"/>
    </source>
</evidence>
<accession>A0A1B6VK59</accession>
<sequence length="452" mass="49357">MSSVETFLSLLGDIPVQTVPALVKRKSRDFYWYSPVLKRQLDSCFGDCIVMPRNEEDLLHIARVARETKTPLTPRGGGTGNYGQAVPMEGGAVVEMTELNKLLWVKDGVARVQAGMNMLDLDRALHELGWEVRMYPSTKRTATIGGFIAGGSGGIGSVRWGGLSSPGNILGLRFVTLGENPEALELRGSDARGILHTYGTTGLITELEIGVEPAVDWQDMAISFGTFEEAAVFARDIALQAGIQKKLVSVVDGDLPPFFASVREHVPDGASLVILMIAPAGIETVKALAEAANGHLCYEANTREAEDTSGATPLYELTWNHTTLQVLKKDRGYTYLQCGYPHVGTLEKVAEIRALFPDDLMMHLEFFPMGGHVSCAALPVIRFTDEERLNYIIAEHEKRGVNIANPHVVTIEEGGMHRVASPDLAAIKKRYDPMLLLNPGKMLSTRTLKAED</sequence>
<dbReference type="PANTHER" id="PTHR11748:SF119">
    <property type="entry name" value="D-2-HYDROXYGLUTARATE DEHYDROGENASE"/>
    <property type="match status" value="1"/>
</dbReference>
<dbReference type="SUPFAM" id="SSF56176">
    <property type="entry name" value="FAD-binding/transporter-associated domain-like"/>
    <property type="match status" value="1"/>
</dbReference>
<dbReference type="InterPro" id="IPR036318">
    <property type="entry name" value="FAD-bd_PCMH-like_sf"/>
</dbReference>
<dbReference type="Proteomes" id="UP000077786">
    <property type="component" value="Unassembled WGS sequence"/>
</dbReference>
<gene>
    <name evidence="4" type="ORF">A0123_01626</name>
</gene>
<dbReference type="SUPFAM" id="SSF55103">
    <property type="entry name" value="FAD-linked oxidases, C-terminal domain"/>
    <property type="match status" value="1"/>
</dbReference>
<keyword evidence="2" id="KW-0274">FAD</keyword>
<dbReference type="Gene3D" id="3.30.465.10">
    <property type="match status" value="1"/>
</dbReference>
<evidence type="ECO:0000256" key="2">
    <source>
        <dbReference type="ARBA" id="ARBA00022827"/>
    </source>
</evidence>
<keyword evidence="1" id="KW-0285">Flavoprotein</keyword>
<evidence type="ECO:0000259" key="3">
    <source>
        <dbReference type="PROSITE" id="PS51387"/>
    </source>
</evidence>
<dbReference type="Pfam" id="PF01565">
    <property type="entry name" value="FAD_binding_4"/>
    <property type="match status" value="1"/>
</dbReference>
<dbReference type="GO" id="GO:1903457">
    <property type="term" value="P:lactate catabolic process"/>
    <property type="evidence" value="ECO:0007669"/>
    <property type="project" value="TreeGrafter"/>
</dbReference>
<name>A0A1B6VK59_9PROT</name>
<proteinExistence type="predicted"/>
<dbReference type="GO" id="GO:0071949">
    <property type="term" value="F:FAD binding"/>
    <property type="evidence" value="ECO:0007669"/>
    <property type="project" value="InterPro"/>
</dbReference>
<dbReference type="OrthoDB" id="9811261at2"/>
<dbReference type="RefSeq" id="WP_064274387.1">
    <property type="nucleotide sequence ID" value="NZ_LUTU01000007.1"/>
</dbReference>
<dbReference type="EMBL" id="LUTU01000007">
    <property type="protein sequence ID" value="OAJ67584.1"/>
    <property type="molecule type" value="Genomic_DNA"/>
</dbReference>
<comment type="caution">
    <text evidence="4">The sequence shown here is derived from an EMBL/GenBank/DDBJ whole genome shotgun (WGS) entry which is preliminary data.</text>
</comment>
<dbReference type="GO" id="GO:0008720">
    <property type="term" value="F:D-lactate dehydrogenase (NAD+) activity"/>
    <property type="evidence" value="ECO:0007669"/>
    <property type="project" value="TreeGrafter"/>
</dbReference>
<dbReference type="PATRIC" id="fig|38307.3.peg.1675"/>
<dbReference type="InterPro" id="IPR016169">
    <property type="entry name" value="FAD-bd_PCMH_sub2"/>
</dbReference>
<dbReference type="InterPro" id="IPR006094">
    <property type="entry name" value="Oxid_FAD_bind_N"/>
</dbReference>
<evidence type="ECO:0000256" key="1">
    <source>
        <dbReference type="ARBA" id="ARBA00022630"/>
    </source>
</evidence>
<reference evidence="4 5" key="1">
    <citation type="submission" date="2016-03" db="EMBL/GenBank/DDBJ databases">
        <title>Draft genome sequence of Gluconobacter cerinus strain CECT 9110.</title>
        <authorList>
            <person name="Sainz F."/>
            <person name="Mas A."/>
            <person name="Torija M.J."/>
        </authorList>
    </citation>
    <scope>NUCLEOTIDE SEQUENCE [LARGE SCALE GENOMIC DNA]</scope>
    <source>
        <strain evidence="4 5">CECT 9110</strain>
    </source>
</reference>
<protein>
    <submittedName>
        <fullName evidence="4">FAD-linked oxidase</fullName>
    </submittedName>
</protein>
<feature type="domain" description="FAD-binding PCMH-type" evidence="3">
    <location>
        <begin position="42"/>
        <end position="214"/>
    </location>
</feature>